<evidence type="ECO:0000313" key="2">
    <source>
        <dbReference type="Proteomes" id="UP000469185"/>
    </source>
</evidence>
<dbReference type="EMBL" id="JAAGOB010000009">
    <property type="protein sequence ID" value="NED96978.1"/>
    <property type="molecule type" value="Genomic_DNA"/>
</dbReference>
<name>A0A6N9YQ60_9ACTN</name>
<proteinExistence type="predicted"/>
<gene>
    <name evidence="1" type="ORF">G1H11_16855</name>
</gene>
<dbReference type="RefSeq" id="WP_163819767.1">
    <property type="nucleotide sequence ID" value="NZ_JAAGOB010000009.1"/>
</dbReference>
<dbReference type="Proteomes" id="UP000469185">
    <property type="component" value="Unassembled WGS sequence"/>
</dbReference>
<accession>A0A6N9YQ60</accession>
<evidence type="ECO:0000313" key="1">
    <source>
        <dbReference type="EMBL" id="NED96978.1"/>
    </source>
</evidence>
<comment type="caution">
    <text evidence="1">The sequence shown here is derived from an EMBL/GenBank/DDBJ whole genome shotgun (WGS) entry which is preliminary data.</text>
</comment>
<keyword evidence="2" id="KW-1185">Reference proteome</keyword>
<sequence>MIAIATAMLGIVLLAAAVLALVGVAHELTRSPRGRRWVRRRRYAMRVRADAFADLAVLGLRAGRRLVAQQLSRPVPAPARRPVIAVKQQLASR</sequence>
<dbReference type="AlphaFoldDB" id="A0A6N9YQ60"/>
<organism evidence="1 2">
    <name type="scientific">Phytoactinopolyspora alkaliphila</name>
    <dbReference type="NCBI Taxonomy" id="1783498"/>
    <lineage>
        <taxon>Bacteria</taxon>
        <taxon>Bacillati</taxon>
        <taxon>Actinomycetota</taxon>
        <taxon>Actinomycetes</taxon>
        <taxon>Jiangellales</taxon>
        <taxon>Jiangellaceae</taxon>
        <taxon>Phytoactinopolyspora</taxon>
    </lineage>
</organism>
<protein>
    <submittedName>
        <fullName evidence="1">Uncharacterized protein</fullName>
    </submittedName>
</protein>
<reference evidence="1 2" key="1">
    <citation type="submission" date="2020-02" db="EMBL/GenBank/DDBJ databases">
        <authorList>
            <person name="Li X.-J."/>
            <person name="Feng X.-M."/>
        </authorList>
    </citation>
    <scope>NUCLEOTIDE SEQUENCE [LARGE SCALE GENOMIC DNA]</scope>
    <source>
        <strain evidence="1 2">CGMCC 4.7225</strain>
    </source>
</reference>